<keyword evidence="7" id="KW-0675">Receptor</keyword>
<evidence type="ECO:0000256" key="3">
    <source>
        <dbReference type="ARBA" id="ARBA00022692"/>
    </source>
</evidence>
<feature type="transmembrane region" description="Helical" evidence="9">
    <location>
        <begin position="87"/>
        <end position="108"/>
    </location>
</feature>
<feature type="transmembrane region" description="Helical" evidence="9">
    <location>
        <begin position="186"/>
        <end position="206"/>
    </location>
</feature>
<evidence type="ECO:0000256" key="9">
    <source>
        <dbReference type="SAM" id="Phobius"/>
    </source>
</evidence>
<evidence type="ECO:0000256" key="5">
    <source>
        <dbReference type="ARBA" id="ARBA00022989"/>
    </source>
</evidence>
<evidence type="ECO:0000256" key="8">
    <source>
        <dbReference type="ARBA" id="ARBA00023224"/>
    </source>
</evidence>
<dbReference type="GO" id="GO:0016020">
    <property type="term" value="C:membrane"/>
    <property type="evidence" value="ECO:0007669"/>
    <property type="project" value="UniProtKB-SubCell"/>
</dbReference>
<keyword evidence="4" id="KW-0552">Olfaction</keyword>
<dbReference type="VEuPathDB" id="VectorBase:ACUA008607"/>
<evidence type="ECO:0000313" key="10">
    <source>
        <dbReference type="EnsemblMetazoa" id="ACUA008607-PA"/>
    </source>
</evidence>
<dbReference type="Proteomes" id="UP000075883">
    <property type="component" value="Unassembled WGS sequence"/>
</dbReference>
<reference evidence="11" key="1">
    <citation type="submission" date="2013-09" db="EMBL/GenBank/DDBJ databases">
        <title>The Genome Sequence of Anopheles culicifacies species A.</title>
        <authorList>
            <consortium name="The Broad Institute Genomics Platform"/>
            <person name="Neafsey D.E."/>
            <person name="Besansky N."/>
            <person name="Howell P."/>
            <person name="Walton C."/>
            <person name="Young S.K."/>
            <person name="Zeng Q."/>
            <person name="Gargeya S."/>
            <person name="Fitzgerald M."/>
            <person name="Haas B."/>
            <person name="Abouelleil A."/>
            <person name="Allen A.W."/>
            <person name="Alvarado L."/>
            <person name="Arachchi H.M."/>
            <person name="Berlin A.M."/>
            <person name="Chapman S.B."/>
            <person name="Gainer-Dewar J."/>
            <person name="Goldberg J."/>
            <person name="Griggs A."/>
            <person name="Gujja S."/>
            <person name="Hansen M."/>
            <person name="Howarth C."/>
            <person name="Imamovic A."/>
            <person name="Ireland A."/>
            <person name="Larimer J."/>
            <person name="McCowan C."/>
            <person name="Murphy C."/>
            <person name="Pearson M."/>
            <person name="Poon T.W."/>
            <person name="Priest M."/>
            <person name="Roberts A."/>
            <person name="Saif S."/>
            <person name="Shea T."/>
            <person name="Sisk P."/>
            <person name="Sykes S."/>
            <person name="Wortman J."/>
            <person name="Nusbaum C."/>
            <person name="Birren B."/>
        </authorList>
    </citation>
    <scope>NUCLEOTIDE SEQUENCE [LARGE SCALE GENOMIC DNA]</scope>
    <source>
        <strain evidence="11">A-37</strain>
    </source>
</reference>
<dbReference type="Pfam" id="PF02949">
    <property type="entry name" value="7tm_6"/>
    <property type="match status" value="1"/>
</dbReference>
<proteinExistence type="predicted"/>
<dbReference type="InterPro" id="IPR004117">
    <property type="entry name" value="7tm6_olfct_rcpt"/>
</dbReference>
<reference evidence="10" key="2">
    <citation type="submission" date="2020-05" db="UniProtKB">
        <authorList>
            <consortium name="EnsemblMetazoa"/>
        </authorList>
    </citation>
    <scope>IDENTIFICATION</scope>
    <source>
        <strain evidence="10">A-37</strain>
    </source>
</reference>
<keyword evidence="8" id="KW-0807">Transducer</keyword>
<dbReference type="GO" id="GO:0007165">
    <property type="term" value="P:signal transduction"/>
    <property type="evidence" value="ECO:0007669"/>
    <property type="project" value="UniProtKB-KW"/>
</dbReference>
<evidence type="ECO:0000313" key="11">
    <source>
        <dbReference type="Proteomes" id="UP000075883"/>
    </source>
</evidence>
<protein>
    <submittedName>
        <fullName evidence="10">Uncharacterized protein</fullName>
    </submittedName>
</protein>
<keyword evidence="3 9" id="KW-0812">Transmembrane</keyword>
<keyword evidence="5 9" id="KW-1133">Transmembrane helix</keyword>
<evidence type="ECO:0000256" key="7">
    <source>
        <dbReference type="ARBA" id="ARBA00023170"/>
    </source>
</evidence>
<keyword evidence="11" id="KW-1185">Reference proteome</keyword>
<feature type="transmembrane region" description="Helical" evidence="9">
    <location>
        <begin position="62"/>
        <end position="80"/>
    </location>
</feature>
<dbReference type="AlphaFoldDB" id="A0A182M3K5"/>
<evidence type="ECO:0000256" key="6">
    <source>
        <dbReference type="ARBA" id="ARBA00023136"/>
    </source>
</evidence>
<accession>A0A182M3K5</accession>
<feature type="transmembrane region" description="Helical" evidence="9">
    <location>
        <begin position="146"/>
        <end position="174"/>
    </location>
</feature>
<sequence>MVKLPFWNTKVGKLFITREEKQTQLLPSLRIILSIFGIFYAWPDENMETNALWWYRLKGILFRLFFIYLCTVSQIAYNFTVSSREELCAGIFILLTQLVLILKMEFFYKNVSMIQNLVRRLEVKLYQPQCDAEHVPLEQARKKTTIFWILYFIFSDGMISCWFVLSCFYTNMIVPAWPVVDDTSQYAAFLSVIIYQFIAIVLNAAFNISWDSLVAALLALTNAHLCRLQIQLMKVM</sequence>
<dbReference type="STRING" id="139723.A0A182M3K5"/>
<keyword evidence="2" id="KW-0716">Sensory transduction</keyword>
<evidence type="ECO:0000256" key="2">
    <source>
        <dbReference type="ARBA" id="ARBA00022606"/>
    </source>
</evidence>
<evidence type="ECO:0000256" key="4">
    <source>
        <dbReference type="ARBA" id="ARBA00022725"/>
    </source>
</evidence>
<dbReference type="EnsemblMetazoa" id="ACUA008607-RA">
    <property type="protein sequence ID" value="ACUA008607-PA"/>
    <property type="gene ID" value="ACUA008607"/>
</dbReference>
<name>A0A182M3K5_9DIPT</name>
<dbReference type="GO" id="GO:0004984">
    <property type="term" value="F:olfactory receptor activity"/>
    <property type="evidence" value="ECO:0007669"/>
    <property type="project" value="InterPro"/>
</dbReference>
<organism evidence="10 11">
    <name type="scientific">Anopheles culicifacies</name>
    <dbReference type="NCBI Taxonomy" id="139723"/>
    <lineage>
        <taxon>Eukaryota</taxon>
        <taxon>Metazoa</taxon>
        <taxon>Ecdysozoa</taxon>
        <taxon>Arthropoda</taxon>
        <taxon>Hexapoda</taxon>
        <taxon>Insecta</taxon>
        <taxon>Pterygota</taxon>
        <taxon>Neoptera</taxon>
        <taxon>Endopterygota</taxon>
        <taxon>Diptera</taxon>
        <taxon>Nematocera</taxon>
        <taxon>Culicoidea</taxon>
        <taxon>Culicidae</taxon>
        <taxon>Anophelinae</taxon>
        <taxon>Anopheles</taxon>
        <taxon>culicifacies species complex</taxon>
    </lineage>
</organism>
<keyword evidence="6 9" id="KW-0472">Membrane</keyword>
<dbReference type="EMBL" id="AXCM01006336">
    <property type="status" value="NOT_ANNOTATED_CDS"/>
    <property type="molecule type" value="Genomic_DNA"/>
</dbReference>
<evidence type="ECO:0000256" key="1">
    <source>
        <dbReference type="ARBA" id="ARBA00004141"/>
    </source>
</evidence>
<dbReference type="GO" id="GO:0005549">
    <property type="term" value="F:odorant binding"/>
    <property type="evidence" value="ECO:0007669"/>
    <property type="project" value="InterPro"/>
</dbReference>
<feature type="transmembrane region" description="Helical" evidence="9">
    <location>
        <begin position="25"/>
        <end position="42"/>
    </location>
</feature>
<comment type="subcellular location">
    <subcellularLocation>
        <location evidence="1">Membrane</location>
        <topology evidence="1">Multi-pass membrane protein</topology>
    </subcellularLocation>
</comment>